<dbReference type="RefSeq" id="WP_153355844.1">
    <property type="nucleotide sequence ID" value="NZ_JAYKOO010000015.1"/>
</dbReference>
<dbReference type="NCBIfam" id="NF004669">
    <property type="entry name" value="PRK06008.1"/>
    <property type="match status" value="1"/>
</dbReference>
<evidence type="ECO:0000259" key="4">
    <source>
        <dbReference type="Pfam" id="PF00669"/>
    </source>
</evidence>
<evidence type="ECO:0000313" key="6">
    <source>
        <dbReference type="EMBL" id="MQY48080.1"/>
    </source>
</evidence>
<dbReference type="AlphaFoldDB" id="A0A6A8AEA0"/>
<comment type="function">
    <text evidence="3">Flagellin is the subunit protein which polymerizes to form the filaments of bacterial flagella.</text>
</comment>
<evidence type="ECO:0000256" key="2">
    <source>
        <dbReference type="ARBA" id="ARBA00023143"/>
    </source>
</evidence>
<dbReference type="InterPro" id="IPR001492">
    <property type="entry name" value="Flagellin"/>
</dbReference>
<dbReference type="SUPFAM" id="SSF64518">
    <property type="entry name" value="Phase 1 flagellin"/>
    <property type="match status" value="1"/>
</dbReference>
<evidence type="ECO:0000256" key="1">
    <source>
        <dbReference type="ARBA" id="ARBA00005709"/>
    </source>
</evidence>
<dbReference type="Pfam" id="PF00700">
    <property type="entry name" value="Flagellin_C"/>
    <property type="match status" value="1"/>
</dbReference>
<dbReference type="PANTHER" id="PTHR42792">
    <property type="entry name" value="FLAGELLIN"/>
    <property type="match status" value="1"/>
</dbReference>
<keyword evidence="6" id="KW-0966">Cell projection</keyword>
<keyword evidence="3" id="KW-0964">Secreted</keyword>
<organism evidence="6 7">
    <name type="scientific">Endobacterium cereale</name>
    <dbReference type="NCBI Taxonomy" id="2663029"/>
    <lineage>
        <taxon>Bacteria</taxon>
        <taxon>Pseudomonadati</taxon>
        <taxon>Pseudomonadota</taxon>
        <taxon>Alphaproteobacteria</taxon>
        <taxon>Hyphomicrobiales</taxon>
        <taxon>Rhizobiaceae</taxon>
        <taxon>Endobacterium</taxon>
    </lineage>
</organism>
<keyword evidence="7" id="KW-1185">Reference proteome</keyword>
<dbReference type="Gene3D" id="1.20.1330.10">
    <property type="entry name" value="f41 fragment of flagellin, N-terminal domain"/>
    <property type="match status" value="1"/>
</dbReference>
<dbReference type="InterPro" id="IPR001029">
    <property type="entry name" value="Flagellin_N"/>
</dbReference>
<dbReference type="PANTHER" id="PTHR42792:SF1">
    <property type="entry name" value="FLAGELLAR HOOK-ASSOCIATED PROTEIN 3"/>
    <property type="match status" value="1"/>
</dbReference>
<feature type="domain" description="Flagellin N-terminal" evidence="4">
    <location>
        <begin position="7"/>
        <end position="139"/>
    </location>
</feature>
<comment type="caution">
    <text evidence="6">The sequence shown here is derived from an EMBL/GenBank/DDBJ whole genome shotgun (WGS) entry which is preliminary data.</text>
</comment>
<dbReference type="EMBL" id="WIXI01000047">
    <property type="protein sequence ID" value="MQY48080.1"/>
    <property type="molecule type" value="Genomic_DNA"/>
</dbReference>
<keyword evidence="6" id="KW-0282">Flagellum</keyword>
<dbReference type="GO" id="GO:0005576">
    <property type="term" value="C:extracellular region"/>
    <property type="evidence" value="ECO:0007669"/>
    <property type="project" value="UniProtKB-SubCell"/>
</dbReference>
<dbReference type="GO" id="GO:0009288">
    <property type="term" value="C:bacterial-type flagellum"/>
    <property type="evidence" value="ECO:0007669"/>
    <property type="project" value="UniProtKB-SubCell"/>
</dbReference>
<proteinExistence type="inferred from homology"/>
<keyword evidence="6" id="KW-0969">Cilium</keyword>
<name>A0A6A8AEA0_9HYPH</name>
<feature type="domain" description="Flagellin C-terminal" evidence="5">
    <location>
        <begin position="265"/>
        <end position="347"/>
    </location>
</feature>
<dbReference type="GO" id="GO:0005198">
    <property type="term" value="F:structural molecule activity"/>
    <property type="evidence" value="ECO:0007669"/>
    <property type="project" value="UniProtKB-UniRule"/>
</dbReference>
<evidence type="ECO:0000256" key="3">
    <source>
        <dbReference type="RuleBase" id="RU362073"/>
    </source>
</evidence>
<dbReference type="Proteomes" id="UP000435138">
    <property type="component" value="Unassembled WGS sequence"/>
</dbReference>
<sequence>MKTSFSSTHSIQTTLLQTMARAQNDLAKANEEVTTGVYADLGVELGAQTSRSLDLSRDMLRLESQMTTNSIATQRLTSSEEALSQLADISQGVMDSLVGLSSSSSTLDVARSTITSALNSFTDVANTSVSGEYLFSGTNSDVKPMLSYTEEGSPMAAAVDAELDTYLLSQGLTSASQMSAGQMSDFLTGLEATFNDDVFWSTYASQSSDTNITTRISATEVVDTSTNANSQGFRSFVFASVVSSKFLTNEIPEATRVSVTESATAAIGKAISGLNDQRSTIGLSTERVSKATGSLADQKSIIETHINELQGVDVYEASTRVSALQSLLEASYTLTSRIQQLSLVNYL</sequence>
<gene>
    <name evidence="6" type="ORF">GAO09_18745</name>
</gene>
<keyword evidence="2 3" id="KW-0975">Bacterial flagellum</keyword>
<evidence type="ECO:0000313" key="7">
    <source>
        <dbReference type="Proteomes" id="UP000435138"/>
    </source>
</evidence>
<dbReference type="Pfam" id="PF00669">
    <property type="entry name" value="Flagellin_N"/>
    <property type="match status" value="1"/>
</dbReference>
<dbReference type="InterPro" id="IPR046358">
    <property type="entry name" value="Flagellin_C"/>
</dbReference>
<accession>A0A6A8AEA0</accession>
<comment type="similarity">
    <text evidence="1 3">Belongs to the bacterial flagellin family.</text>
</comment>
<protein>
    <recommendedName>
        <fullName evidence="3">Flagellin</fullName>
    </recommendedName>
</protein>
<reference evidence="6 7" key="1">
    <citation type="submission" date="2019-11" db="EMBL/GenBank/DDBJ databases">
        <title>Genome analysis of Rhizobacterium cereale a novel genus and species isolated from maize roots in North Spain.</title>
        <authorList>
            <person name="Menendez E."/>
            <person name="Flores-Felix J.D."/>
            <person name="Ramirez-Bahena M.-H."/>
            <person name="Igual J.M."/>
            <person name="Garcia-Fraile P."/>
            <person name="Peix A."/>
            <person name="Velazquez E."/>
        </authorList>
    </citation>
    <scope>NUCLEOTIDE SEQUENCE [LARGE SCALE GENOMIC DNA]</scope>
    <source>
        <strain evidence="6 7">RZME27</strain>
    </source>
</reference>
<comment type="subcellular location">
    <subcellularLocation>
        <location evidence="3">Secreted</location>
    </subcellularLocation>
    <subcellularLocation>
        <location evidence="3">Bacterial flagellum</location>
    </subcellularLocation>
</comment>
<evidence type="ECO:0000259" key="5">
    <source>
        <dbReference type="Pfam" id="PF00700"/>
    </source>
</evidence>